<evidence type="ECO:0000313" key="2">
    <source>
        <dbReference type="Proteomes" id="UP001479436"/>
    </source>
</evidence>
<name>A0ABR2VS30_9FUNG</name>
<proteinExistence type="predicted"/>
<accession>A0ABR2VS30</accession>
<protein>
    <submittedName>
        <fullName evidence="1">Uncharacterized protein</fullName>
    </submittedName>
</protein>
<evidence type="ECO:0000313" key="1">
    <source>
        <dbReference type="EMBL" id="KAK9696241.1"/>
    </source>
</evidence>
<reference evidence="1 2" key="1">
    <citation type="submission" date="2023-04" db="EMBL/GenBank/DDBJ databases">
        <title>Genome of Basidiobolus ranarum AG-B5.</title>
        <authorList>
            <person name="Stajich J.E."/>
            <person name="Carter-House D."/>
            <person name="Gryganskyi A."/>
        </authorList>
    </citation>
    <scope>NUCLEOTIDE SEQUENCE [LARGE SCALE GENOMIC DNA]</scope>
    <source>
        <strain evidence="1 2">AG-B5</strain>
    </source>
</reference>
<keyword evidence="2" id="KW-1185">Reference proteome</keyword>
<sequence>MDDNDIQKAVLSITSPGPAIAGNGLEGRALTRTLNDEVGHIIEAHPDRMAFFTSTPDWTDVEGTLMELEYIFEKQKKAVGVVIMTSYRDCLLSDE</sequence>
<dbReference type="Gene3D" id="3.20.20.140">
    <property type="entry name" value="Metal-dependent hydrolases"/>
    <property type="match status" value="1"/>
</dbReference>
<comment type="caution">
    <text evidence="1">The sequence shown here is derived from an EMBL/GenBank/DDBJ whole genome shotgun (WGS) entry which is preliminary data.</text>
</comment>
<dbReference type="EMBL" id="JASJQH010007988">
    <property type="protein sequence ID" value="KAK9696241.1"/>
    <property type="molecule type" value="Genomic_DNA"/>
</dbReference>
<dbReference type="Proteomes" id="UP001479436">
    <property type="component" value="Unassembled WGS sequence"/>
</dbReference>
<gene>
    <name evidence="1" type="ORF">K7432_012580</name>
</gene>
<dbReference type="SUPFAM" id="SSF51556">
    <property type="entry name" value="Metallo-dependent hydrolases"/>
    <property type="match status" value="1"/>
</dbReference>
<dbReference type="InterPro" id="IPR032466">
    <property type="entry name" value="Metal_Hydrolase"/>
</dbReference>
<organism evidence="1 2">
    <name type="scientific">Basidiobolus ranarum</name>
    <dbReference type="NCBI Taxonomy" id="34480"/>
    <lineage>
        <taxon>Eukaryota</taxon>
        <taxon>Fungi</taxon>
        <taxon>Fungi incertae sedis</taxon>
        <taxon>Zoopagomycota</taxon>
        <taxon>Entomophthoromycotina</taxon>
        <taxon>Basidiobolomycetes</taxon>
        <taxon>Basidiobolales</taxon>
        <taxon>Basidiobolaceae</taxon>
        <taxon>Basidiobolus</taxon>
    </lineage>
</organism>